<dbReference type="PANTHER" id="PTHR11070">
    <property type="entry name" value="UVRD / RECB / PCRA DNA HELICASE FAMILY MEMBER"/>
    <property type="match status" value="1"/>
</dbReference>
<dbReference type="HOGENOM" id="CLU_010312_4_1_9"/>
<evidence type="ECO:0000256" key="10">
    <source>
        <dbReference type="PROSITE-ProRule" id="PRU00560"/>
    </source>
</evidence>
<feature type="binding site" evidence="10">
    <location>
        <begin position="235"/>
        <end position="242"/>
    </location>
    <ligand>
        <name>ATP</name>
        <dbReference type="ChEBI" id="CHEBI:30616"/>
    </ligand>
</feature>
<comment type="catalytic activity">
    <reaction evidence="9">
        <text>ATP + H2O = ADP + phosphate + H(+)</text>
        <dbReference type="Rhea" id="RHEA:13065"/>
        <dbReference type="ChEBI" id="CHEBI:15377"/>
        <dbReference type="ChEBI" id="CHEBI:15378"/>
        <dbReference type="ChEBI" id="CHEBI:30616"/>
        <dbReference type="ChEBI" id="CHEBI:43474"/>
        <dbReference type="ChEBI" id="CHEBI:456216"/>
        <dbReference type="EC" id="5.6.2.4"/>
    </reaction>
</comment>
<dbReference type="GO" id="GO:0000725">
    <property type="term" value="P:recombinational repair"/>
    <property type="evidence" value="ECO:0007669"/>
    <property type="project" value="TreeGrafter"/>
</dbReference>
<organism evidence="13 14">
    <name type="scientific">Leuconostoc mesenteroides subsp. cremoris ATCC 19254</name>
    <dbReference type="NCBI Taxonomy" id="586220"/>
    <lineage>
        <taxon>Bacteria</taxon>
        <taxon>Bacillati</taxon>
        <taxon>Bacillota</taxon>
        <taxon>Bacilli</taxon>
        <taxon>Lactobacillales</taxon>
        <taxon>Lactobacillaceae</taxon>
        <taxon>Leuconostoc</taxon>
    </lineage>
</organism>
<evidence type="ECO:0000256" key="4">
    <source>
        <dbReference type="ARBA" id="ARBA00022806"/>
    </source>
</evidence>
<keyword evidence="2 10" id="KW-0547">Nucleotide-binding</keyword>
<keyword evidence="4 10" id="KW-0347">Helicase</keyword>
<dbReference type="NCBIfam" id="NF041464">
    <property type="entry name" value="HelD_BACSU"/>
    <property type="match status" value="1"/>
</dbReference>
<keyword evidence="3 10" id="KW-0378">Hydrolase</keyword>
<dbReference type="Proteomes" id="UP000004283">
    <property type="component" value="Unassembled WGS sequence"/>
</dbReference>
<keyword evidence="5 10" id="KW-0067">ATP-binding</keyword>
<dbReference type="Pfam" id="PF13361">
    <property type="entry name" value="UvrD_C"/>
    <property type="match status" value="1"/>
</dbReference>
<keyword evidence="6" id="KW-0413">Isomerase</keyword>
<evidence type="ECO:0000256" key="7">
    <source>
        <dbReference type="ARBA" id="ARBA00034617"/>
    </source>
</evidence>
<sequence>MRRILNDKIKQVEKQYLNKTLKKMKKSLIDTEAEIKRSNRNINDVSKRWGDVRLKTDTYSGIVETAMSVRQQQQMLAERESSKTRAEARFETLTKQIKKPYFARIDFSESVSESGEAETIYIGLGSFSDNENNYYVYDWRAPVASIYYDGGIGDVEYLTPDGSQKAHVTLKRQFQIEDGIIVTLFDTEEAIGDAMLMNALNGESSTKMKSIVTTIQKEQNKIIRNTSADLLFVQGAAGSGKTAAVLQRIAYLLYRYRGKLTSGQVILFSPNQLFNDYIDQVLPELGEQNMVQMTFYQYASRRLPKIAVETLQERFEIDKTDSKIALAKGSLMMFKAVAAYADSLNLGGMKLRSIVFRDEPLIPKERIAEIYYQYNENYKLSQRLEATRDTLMRILSSRLGTEMRKDWVDLEIENLSKQEYDELVGAGRVRMGDNEEVDAAAVTRRTQLGQGEQEREFSSEKAERKFLAKQIVTRALKPLAQQIRRSRFLNINAQFVDFLREAHKYVDLSAYGISNDEWREHVEQVISNLKNHQMSLADTTIYLYLYDLITGKHGERDIRFLFIDEIQDYTPFQLAFLKFSFPLAKFTVLGDLNQAIFTKDNASHLREDFATLFAPERVENVQLTQTYRSTQQITDFTKEILIDGQNIDAFNRDGEKPVVYIGQDENELLKLLENQLRENTEEQESTAIITKTLADAKALSKTLNDKTVTLIQSENQRLAPGVIIVPSYLAKGLEFDAVIIWHADKTRYKEDSERRLLYTVSSRAMHRLTIIAERATTPLLNNVSKNLYEVR</sequence>
<dbReference type="AlphaFoldDB" id="C2KIC2"/>
<dbReference type="GO" id="GO:0005829">
    <property type="term" value="C:cytosol"/>
    <property type="evidence" value="ECO:0007669"/>
    <property type="project" value="TreeGrafter"/>
</dbReference>
<evidence type="ECO:0000313" key="13">
    <source>
        <dbReference type="EMBL" id="EEJ43041.1"/>
    </source>
</evidence>
<dbReference type="PROSITE" id="PS51198">
    <property type="entry name" value="UVRD_HELICASE_ATP_BIND"/>
    <property type="match status" value="1"/>
</dbReference>
<comment type="similarity">
    <text evidence="1">Belongs to the helicase family. UvrD subfamily.</text>
</comment>
<evidence type="ECO:0000256" key="1">
    <source>
        <dbReference type="ARBA" id="ARBA00009922"/>
    </source>
</evidence>
<dbReference type="SUPFAM" id="SSF52540">
    <property type="entry name" value="P-loop containing nucleoside triphosphate hydrolases"/>
    <property type="match status" value="2"/>
</dbReference>
<evidence type="ECO:0000256" key="9">
    <source>
        <dbReference type="ARBA" id="ARBA00048988"/>
    </source>
</evidence>
<dbReference type="GO" id="GO:0043138">
    <property type="term" value="F:3'-5' DNA helicase activity"/>
    <property type="evidence" value="ECO:0007669"/>
    <property type="project" value="UniProtKB-EC"/>
</dbReference>
<evidence type="ECO:0000259" key="12">
    <source>
        <dbReference type="PROSITE" id="PS51198"/>
    </source>
</evidence>
<evidence type="ECO:0000256" key="3">
    <source>
        <dbReference type="ARBA" id="ARBA00022801"/>
    </source>
</evidence>
<comment type="catalytic activity">
    <reaction evidence="7">
        <text>Couples ATP hydrolysis with the unwinding of duplex DNA by translocating in the 3'-5' direction.</text>
        <dbReference type="EC" id="5.6.2.4"/>
    </reaction>
</comment>
<dbReference type="EMBL" id="ACKV01000011">
    <property type="protein sequence ID" value="EEJ43041.1"/>
    <property type="molecule type" value="Genomic_DNA"/>
</dbReference>
<dbReference type="GO" id="GO:0016887">
    <property type="term" value="F:ATP hydrolysis activity"/>
    <property type="evidence" value="ECO:0007669"/>
    <property type="project" value="RHEA"/>
</dbReference>
<name>C2KIC2_LEUMC</name>
<reference evidence="13 14" key="1">
    <citation type="submission" date="2009-04" db="EMBL/GenBank/DDBJ databases">
        <authorList>
            <person name="Qin X."/>
            <person name="Bachman B."/>
            <person name="Battles P."/>
            <person name="Bell A."/>
            <person name="Bess C."/>
            <person name="Bickham C."/>
            <person name="Chaboub L."/>
            <person name="Chen D."/>
            <person name="Coyle M."/>
            <person name="Deiros D.R."/>
            <person name="Dinh H."/>
            <person name="Forbes L."/>
            <person name="Fowler G."/>
            <person name="Francisco L."/>
            <person name="Fu Q."/>
            <person name="Gubbala S."/>
            <person name="Hale W."/>
            <person name="Han Y."/>
            <person name="Hemphill L."/>
            <person name="Highlander S.K."/>
            <person name="Hirani K."/>
            <person name="Hogues M."/>
            <person name="Jackson L."/>
            <person name="Jakkamsetti A."/>
            <person name="Javaid M."/>
            <person name="Jiang H."/>
            <person name="Korchina V."/>
            <person name="Kovar C."/>
            <person name="Lara F."/>
            <person name="Lee S."/>
            <person name="Mata R."/>
            <person name="Mathew T."/>
            <person name="Moen C."/>
            <person name="Morales K."/>
            <person name="Munidasa M."/>
            <person name="Nazareth L."/>
            <person name="Ngo R."/>
            <person name="Nguyen L."/>
            <person name="Okwuonu G."/>
            <person name="Ongeri F."/>
            <person name="Patil S."/>
            <person name="Petrosino J."/>
            <person name="Pham C."/>
            <person name="Pham P."/>
            <person name="Pu L.-L."/>
            <person name="Puazo M."/>
            <person name="Raj R."/>
            <person name="Reid J."/>
            <person name="Rouhana J."/>
            <person name="Saada N."/>
            <person name="Shang Y."/>
            <person name="Simmons D."/>
            <person name="Thornton R."/>
            <person name="Warren J."/>
            <person name="Weissenberger G."/>
            <person name="Zhang J."/>
            <person name="Zhang L."/>
            <person name="Zhou C."/>
            <person name="Zhu D."/>
            <person name="Muzny D."/>
            <person name="Worley K."/>
            <person name="Gibbs R."/>
        </authorList>
    </citation>
    <scope>NUCLEOTIDE SEQUENCE [LARGE SCALE GENOMIC DNA]</scope>
    <source>
        <strain evidence="13 14">ATCC 19254</strain>
    </source>
</reference>
<dbReference type="Gene3D" id="1.10.10.160">
    <property type="match status" value="1"/>
</dbReference>
<evidence type="ECO:0000313" key="14">
    <source>
        <dbReference type="Proteomes" id="UP000004283"/>
    </source>
</evidence>
<evidence type="ECO:0000256" key="6">
    <source>
        <dbReference type="ARBA" id="ARBA00023235"/>
    </source>
</evidence>
<dbReference type="PANTHER" id="PTHR11070:SF17">
    <property type="entry name" value="DNA HELICASE IV"/>
    <property type="match status" value="1"/>
</dbReference>
<dbReference type="InterPro" id="IPR000212">
    <property type="entry name" value="DNA_helicase_UvrD/REP"/>
</dbReference>
<feature type="coiled-coil region" evidence="11">
    <location>
        <begin position="21"/>
        <end position="48"/>
    </location>
</feature>
<dbReference type="InterPro" id="IPR014016">
    <property type="entry name" value="UvrD-like_ATP-bd"/>
</dbReference>
<gene>
    <name evidence="13" type="ORF">HMPREF0555_0388</name>
</gene>
<dbReference type="InterPro" id="IPR048228">
    <property type="entry name" value="HelD_bacillota"/>
</dbReference>
<dbReference type="InterPro" id="IPR027417">
    <property type="entry name" value="P-loop_NTPase"/>
</dbReference>
<feature type="domain" description="UvrD-like helicase ATP-binding" evidence="12">
    <location>
        <begin position="214"/>
        <end position="630"/>
    </location>
</feature>
<keyword evidence="11" id="KW-0175">Coiled coil</keyword>
<dbReference type="Pfam" id="PF00580">
    <property type="entry name" value="UvrD-helicase"/>
    <property type="match status" value="1"/>
</dbReference>
<accession>C2KIC2</accession>
<protein>
    <recommendedName>
        <fullName evidence="8">DNA 3'-5' helicase</fullName>
        <ecNumber evidence="8">5.6.2.4</ecNumber>
    </recommendedName>
</protein>
<dbReference type="InterPro" id="IPR027785">
    <property type="entry name" value="UvrD-like_helicase_C"/>
</dbReference>
<dbReference type="EC" id="5.6.2.4" evidence="8"/>
<dbReference type="GO" id="GO:0005524">
    <property type="term" value="F:ATP binding"/>
    <property type="evidence" value="ECO:0007669"/>
    <property type="project" value="UniProtKB-UniRule"/>
</dbReference>
<proteinExistence type="inferred from homology"/>
<evidence type="ECO:0000256" key="11">
    <source>
        <dbReference type="SAM" id="Coils"/>
    </source>
</evidence>
<dbReference type="InterPro" id="IPR014017">
    <property type="entry name" value="DNA_helicase_UvrD-like_C"/>
</dbReference>
<dbReference type="GO" id="GO:0003677">
    <property type="term" value="F:DNA binding"/>
    <property type="evidence" value="ECO:0007669"/>
    <property type="project" value="InterPro"/>
</dbReference>
<dbReference type="Pfam" id="PF13538">
    <property type="entry name" value="UvrD_C_2"/>
    <property type="match status" value="1"/>
</dbReference>
<comment type="caution">
    <text evidence="13">The sequence shown here is derived from an EMBL/GenBank/DDBJ whole genome shotgun (WGS) entry which is preliminary data.</text>
</comment>
<evidence type="ECO:0000256" key="5">
    <source>
        <dbReference type="ARBA" id="ARBA00022840"/>
    </source>
</evidence>
<dbReference type="Gene3D" id="3.40.50.300">
    <property type="entry name" value="P-loop containing nucleotide triphosphate hydrolases"/>
    <property type="match status" value="3"/>
</dbReference>
<evidence type="ECO:0000256" key="2">
    <source>
        <dbReference type="ARBA" id="ARBA00022741"/>
    </source>
</evidence>
<evidence type="ECO:0000256" key="8">
    <source>
        <dbReference type="ARBA" id="ARBA00034808"/>
    </source>
</evidence>
<dbReference type="InterPro" id="IPR013986">
    <property type="entry name" value="DExx_box_DNA_helicase_dom_sf"/>
</dbReference>